<dbReference type="AlphaFoldDB" id="A0AAP0D456"/>
<gene>
    <name evidence="1" type="ORF">SSX86_015334</name>
</gene>
<reference evidence="1 2" key="1">
    <citation type="submission" date="2024-04" db="EMBL/GenBank/DDBJ databases">
        <title>The reference genome of an endangered Asteraceae, Deinandra increscens subsp. villosa, native to the Central Coast of California.</title>
        <authorList>
            <person name="Guilliams M."/>
            <person name="Hasenstab-Lehman K."/>
            <person name="Meyer R."/>
            <person name="Mcevoy S."/>
        </authorList>
    </citation>
    <scope>NUCLEOTIDE SEQUENCE [LARGE SCALE GENOMIC DNA]</scope>
    <source>
        <tissue evidence="1">Leaf</tissue>
    </source>
</reference>
<evidence type="ECO:0000313" key="1">
    <source>
        <dbReference type="EMBL" id="KAK9065932.1"/>
    </source>
</evidence>
<dbReference type="EMBL" id="JBCNJP010000016">
    <property type="protein sequence ID" value="KAK9065932.1"/>
    <property type="molecule type" value="Genomic_DNA"/>
</dbReference>
<organism evidence="1 2">
    <name type="scientific">Deinandra increscens subsp. villosa</name>
    <dbReference type="NCBI Taxonomy" id="3103831"/>
    <lineage>
        <taxon>Eukaryota</taxon>
        <taxon>Viridiplantae</taxon>
        <taxon>Streptophyta</taxon>
        <taxon>Embryophyta</taxon>
        <taxon>Tracheophyta</taxon>
        <taxon>Spermatophyta</taxon>
        <taxon>Magnoliopsida</taxon>
        <taxon>eudicotyledons</taxon>
        <taxon>Gunneridae</taxon>
        <taxon>Pentapetalae</taxon>
        <taxon>asterids</taxon>
        <taxon>campanulids</taxon>
        <taxon>Asterales</taxon>
        <taxon>Asteraceae</taxon>
        <taxon>Asteroideae</taxon>
        <taxon>Heliantheae alliance</taxon>
        <taxon>Madieae</taxon>
        <taxon>Madiinae</taxon>
        <taxon>Deinandra</taxon>
    </lineage>
</organism>
<proteinExistence type="predicted"/>
<dbReference type="PANTHER" id="PTHR12642">
    <property type="entry name" value="RIBOSOME BIOGENESIS PROTEIN NSA2 HOMOLOG"/>
    <property type="match status" value="1"/>
</dbReference>
<accession>A0AAP0D456</accession>
<evidence type="ECO:0000313" key="2">
    <source>
        <dbReference type="Proteomes" id="UP001408789"/>
    </source>
</evidence>
<protein>
    <submittedName>
        <fullName evidence="1">Uncharacterized protein</fullName>
    </submittedName>
</protein>
<keyword evidence="2" id="KW-1185">Reference proteome</keyword>
<name>A0AAP0D456_9ASTR</name>
<dbReference type="InterPro" id="IPR039411">
    <property type="entry name" value="NSA2_fam"/>
</dbReference>
<sequence length="92" mass="10369">MLDFAAEEGAPVTLVVEKLTPEAAEDLEIKGKIFAKTRYEEKPQMKKTLAMDEESSSRRKVDDDVHDGVVPAYLLDRDATTRANICCLKWLI</sequence>
<dbReference type="Proteomes" id="UP001408789">
    <property type="component" value="Unassembled WGS sequence"/>
</dbReference>
<comment type="caution">
    <text evidence="1">The sequence shown here is derived from an EMBL/GenBank/DDBJ whole genome shotgun (WGS) entry which is preliminary data.</text>
</comment>